<keyword evidence="3" id="KW-1185">Reference proteome</keyword>
<dbReference type="RefSeq" id="WP_216488979.1">
    <property type="nucleotide sequence ID" value="NZ_JAHMHH010000002.1"/>
</dbReference>
<comment type="caution">
    <text evidence="2">The sequence shown here is derived from an EMBL/GenBank/DDBJ whole genome shotgun (WGS) entry which is preliminary data.</text>
</comment>
<keyword evidence="1" id="KW-0472">Membrane</keyword>
<evidence type="ECO:0000313" key="3">
    <source>
        <dbReference type="Proteomes" id="UP000718793"/>
    </source>
</evidence>
<dbReference type="Proteomes" id="UP000718793">
    <property type="component" value="Unassembled WGS sequence"/>
</dbReference>
<dbReference type="EMBL" id="JAHMHH010000002">
    <property type="protein sequence ID" value="MBU4692413.1"/>
    <property type="molecule type" value="Genomic_DNA"/>
</dbReference>
<dbReference type="NCBIfam" id="NF045844">
    <property type="entry name" value="BC85_0335_fam"/>
    <property type="match status" value="1"/>
</dbReference>
<gene>
    <name evidence="2" type="ORF">KQ875_02250</name>
</gene>
<organism evidence="2 3">
    <name type="scientific">Mycoplasma zalophi</name>
    <dbReference type="NCBI Taxonomy" id="191287"/>
    <lineage>
        <taxon>Bacteria</taxon>
        <taxon>Bacillati</taxon>
        <taxon>Mycoplasmatota</taxon>
        <taxon>Mollicutes</taxon>
        <taxon>Mycoplasmataceae</taxon>
        <taxon>Mycoplasma</taxon>
    </lineage>
</organism>
<sequence>MKLTLDNTMFFEINQQIENTSWPTWKIILLISVFVVFFIGVFSYIYLHKKVKRIKEKYLLEQENEILLKASENNENFGTIVTRLEKITKNPLANPILTAFLLNTFIVNKYQSVFIDDLYDNYFAKTFSLSTNDKKITTSNNNLSQEDKFIYNSEIKNLNDMIILLKQKSDPINYLENNLNFLNKNGMCIFLYNKYNKKEINDIFNYLYDKKIYKFEKYKIKSFNLILITNYIAKGTNNE</sequence>
<protein>
    <submittedName>
        <fullName evidence="2">Uncharacterized protein</fullName>
    </submittedName>
</protein>
<evidence type="ECO:0000313" key="2">
    <source>
        <dbReference type="EMBL" id="MBU4692413.1"/>
    </source>
</evidence>
<name>A0ABS6DQ87_9MOLU</name>
<accession>A0ABS6DQ87</accession>
<evidence type="ECO:0000256" key="1">
    <source>
        <dbReference type="SAM" id="Phobius"/>
    </source>
</evidence>
<reference evidence="2" key="1">
    <citation type="submission" date="2021-06" db="EMBL/GenBank/DDBJ databases">
        <title>Novel Mycoplasma species detected in California sea lions (Zalophus californianus) from the USA.</title>
        <authorList>
            <person name="Volokhov D.V."/>
            <person name="Furtak V.A."/>
            <person name="Zagorodnyaya T.A."/>
        </authorList>
    </citation>
    <scope>NUCLEOTIDE SEQUENCE [LARGE SCALE GENOMIC DNA]</scope>
    <source>
        <strain evidence="2">CSL 5346</strain>
    </source>
</reference>
<feature type="transmembrane region" description="Helical" evidence="1">
    <location>
        <begin position="27"/>
        <end position="47"/>
    </location>
</feature>
<keyword evidence="1" id="KW-0812">Transmembrane</keyword>
<proteinExistence type="predicted"/>
<keyword evidence="1" id="KW-1133">Transmembrane helix</keyword>